<dbReference type="Pfam" id="PF03567">
    <property type="entry name" value="Sulfotransfer_2"/>
    <property type="match status" value="1"/>
</dbReference>
<sequence length="353" mass="40270">MGAVTIIYQIFMVGRTIGSSLFLFKQWSNDLGAVEKALLLFKQGGDDFFVAKKRSKQSLKRTKSIPETSKHIKELITSNNATYVRFLLDRIKNRSYDGGTIVVERYRLVLFTQGKVASTVFKQLARRMMELEDWMVDNRQVPHNPATNGLSYLKYYKTADALTILTSSRWTRAIFVRDPKERILSAFLDKAARNGGEYITNNCCQTFSLPSNSNRSYMCGDHAHGSFLGFLEVVQSECCCDGHWMPQSSRIDWPFRPYITFVGHFDRIQEDTKQLLHLLSIRSGEADLWARFGASGWGSNSSAIFSESTKANHKTSARANLSKYYNSTVDALVEELYYEDYTDRLLNFTSLTS</sequence>
<dbReference type="GO" id="GO:0008146">
    <property type="term" value="F:sulfotransferase activity"/>
    <property type="evidence" value="ECO:0007669"/>
    <property type="project" value="UniProtKB-ARBA"/>
</dbReference>
<reference evidence="9 10" key="1">
    <citation type="submission" date="2024-10" db="EMBL/GenBank/DDBJ databases">
        <title>Updated reference genomes for cyclostephanoid diatoms.</title>
        <authorList>
            <person name="Roberts W.R."/>
            <person name="Alverson A.J."/>
        </authorList>
    </citation>
    <scope>NUCLEOTIDE SEQUENCE [LARGE SCALE GENOMIC DNA]</scope>
    <source>
        <strain evidence="9 10">AJA228-03</strain>
    </source>
</reference>
<protein>
    <recommendedName>
        <fullName evidence="11">Sulfotransferase</fullName>
    </recommendedName>
</protein>
<evidence type="ECO:0000256" key="3">
    <source>
        <dbReference type="ARBA" id="ARBA00022679"/>
    </source>
</evidence>
<name>A0ABD3RZ15_9STRA</name>
<keyword evidence="6" id="KW-0333">Golgi apparatus</keyword>
<dbReference type="AlphaFoldDB" id="A0ABD3RZ15"/>
<evidence type="ECO:0000256" key="2">
    <source>
        <dbReference type="ARBA" id="ARBA00006339"/>
    </source>
</evidence>
<dbReference type="InterPro" id="IPR018011">
    <property type="entry name" value="Carb_sulfotrans_8-10"/>
</dbReference>
<keyword evidence="3" id="KW-0808">Transferase</keyword>
<dbReference type="GO" id="GO:0000139">
    <property type="term" value="C:Golgi membrane"/>
    <property type="evidence" value="ECO:0007669"/>
    <property type="project" value="UniProtKB-SubCell"/>
</dbReference>
<dbReference type="InterPro" id="IPR005331">
    <property type="entry name" value="Sulfotransferase"/>
</dbReference>
<gene>
    <name evidence="9" type="ORF">ACHAXA_001465</name>
</gene>
<keyword evidence="4" id="KW-0812">Transmembrane</keyword>
<dbReference type="EMBL" id="JALLPB020000103">
    <property type="protein sequence ID" value="KAL3817458.1"/>
    <property type="molecule type" value="Genomic_DNA"/>
</dbReference>
<comment type="subcellular location">
    <subcellularLocation>
        <location evidence="1">Golgi apparatus membrane</location>
        <topology evidence="1">Single-pass type II membrane protein</topology>
    </subcellularLocation>
</comment>
<keyword evidence="8" id="KW-0325">Glycoprotein</keyword>
<keyword evidence="5" id="KW-1133">Transmembrane helix</keyword>
<dbReference type="Proteomes" id="UP001530377">
    <property type="component" value="Unassembled WGS sequence"/>
</dbReference>
<evidence type="ECO:0000256" key="4">
    <source>
        <dbReference type="ARBA" id="ARBA00022692"/>
    </source>
</evidence>
<proteinExistence type="inferred from homology"/>
<comment type="caution">
    <text evidence="9">The sequence shown here is derived from an EMBL/GenBank/DDBJ whole genome shotgun (WGS) entry which is preliminary data.</text>
</comment>
<evidence type="ECO:0000256" key="7">
    <source>
        <dbReference type="ARBA" id="ARBA00023136"/>
    </source>
</evidence>
<comment type="similarity">
    <text evidence="2">Belongs to the sulfotransferase 2 family.</text>
</comment>
<keyword evidence="10" id="KW-1185">Reference proteome</keyword>
<keyword evidence="7" id="KW-0472">Membrane</keyword>
<dbReference type="PANTHER" id="PTHR12137">
    <property type="entry name" value="CARBOHYDRATE SULFOTRANSFERASE"/>
    <property type="match status" value="1"/>
</dbReference>
<evidence type="ECO:0000256" key="8">
    <source>
        <dbReference type="ARBA" id="ARBA00023180"/>
    </source>
</evidence>
<organism evidence="9 10">
    <name type="scientific">Cyclostephanos tholiformis</name>
    <dbReference type="NCBI Taxonomy" id="382380"/>
    <lineage>
        <taxon>Eukaryota</taxon>
        <taxon>Sar</taxon>
        <taxon>Stramenopiles</taxon>
        <taxon>Ochrophyta</taxon>
        <taxon>Bacillariophyta</taxon>
        <taxon>Coscinodiscophyceae</taxon>
        <taxon>Thalassiosirophycidae</taxon>
        <taxon>Stephanodiscales</taxon>
        <taxon>Stephanodiscaceae</taxon>
        <taxon>Cyclostephanos</taxon>
    </lineage>
</organism>
<evidence type="ECO:0000256" key="6">
    <source>
        <dbReference type="ARBA" id="ARBA00023034"/>
    </source>
</evidence>
<evidence type="ECO:0000313" key="10">
    <source>
        <dbReference type="Proteomes" id="UP001530377"/>
    </source>
</evidence>
<evidence type="ECO:0000256" key="5">
    <source>
        <dbReference type="ARBA" id="ARBA00022989"/>
    </source>
</evidence>
<evidence type="ECO:0000313" key="9">
    <source>
        <dbReference type="EMBL" id="KAL3817458.1"/>
    </source>
</evidence>
<dbReference type="PANTHER" id="PTHR12137:SF54">
    <property type="entry name" value="CARBOHYDRATE SULFOTRANSFERASE"/>
    <property type="match status" value="1"/>
</dbReference>
<evidence type="ECO:0000256" key="1">
    <source>
        <dbReference type="ARBA" id="ARBA00004323"/>
    </source>
</evidence>
<accession>A0ABD3RZ15</accession>
<evidence type="ECO:0008006" key="11">
    <source>
        <dbReference type="Google" id="ProtNLM"/>
    </source>
</evidence>